<dbReference type="InterPro" id="IPR000719">
    <property type="entry name" value="Prot_kinase_dom"/>
</dbReference>
<protein>
    <submittedName>
        <fullName evidence="2">Insulin-like growth factor 1 receptor</fullName>
    </submittedName>
</protein>
<dbReference type="AlphaFoldDB" id="A0A2B4S233"/>
<comment type="caution">
    <text evidence="2">The sequence shown here is derived from an EMBL/GenBank/DDBJ whole genome shotgun (WGS) entry which is preliminary data.</text>
</comment>
<dbReference type="GO" id="GO:0010976">
    <property type="term" value="P:positive regulation of neuron projection development"/>
    <property type="evidence" value="ECO:0007669"/>
    <property type="project" value="TreeGrafter"/>
</dbReference>
<dbReference type="OrthoDB" id="5978128at2759"/>
<dbReference type="GO" id="GO:0005886">
    <property type="term" value="C:plasma membrane"/>
    <property type="evidence" value="ECO:0007669"/>
    <property type="project" value="TreeGrafter"/>
</dbReference>
<dbReference type="GO" id="GO:0007169">
    <property type="term" value="P:cell surface receptor protein tyrosine kinase signaling pathway"/>
    <property type="evidence" value="ECO:0007669"/>
    <property type="project" value="TreeGrafter"/>
</dbReference>
<dbReference type="GO" id="GO:0051897">
    <property type="term" value="P:positive regulation of phosphatidylinositol 3-kinase/protein kinase B signal transduction"/>
    <property type="evidence" value="ECO:0007669"/>
    <property type="project" value="TreeGrafter"/>
</dbReference>
<evidence type="ECO:0000259" key="1">
    <source>
        <dbReference type="PROSITE" id="PS50011"/>
    </source>
</evidence>
<dbReference type="SMART" id="SM00219">
    <property type="entry name" value="TyrKc"/>
    <property type="match status" value="1"/>
</dbReference>
<dbReference type="Pfam" id="PF07714">
    <property type="entry name" value="PK_Tyr_Ser-Thr"/>
    <property type="match status" value="1"/>
</dbReference>
<evidence type="ECO:0000313" key="3">
    <source>
        <dbReference type="Proteomes" id="UP000225706"/>
    </source>
</evidence>
<dbReference type="EMBL" id="LSMT01000227">
    <property type="protein sequence ID" value="PFX22850.1"/>
    <property type="molecule type" value="Genomic_DNA"/>
</dbReference>
<dbReference type="PANTHER" id="PTHR24416:SF614">
    <property type="entry name" value="PROTEIN KINASE DOMAIN-CONTAINING PROTEIN"/>
    <property type="match status" value="1"/>
</dbReference>
<dbReference type="PANTHER" id="PTHR24416">
    <property type="entry name" value="TYROSINE-PROTEIN KINASE RECEPTOR"/>
    <property type="match status" value="1"/>
</dbReference>
<keyword evidence="2" id="KW-0675">Receptor</keyword>
<dbReference type="Proteomes" id="UP000225706">
    <property type="component" value="Unassembled WGS sequence"/>
</dbReference>
<dbReference type="STRING" id="50429.A0A2B4S233"/>
<name>A0A2B4S233_STYPI</name>
<dbReference type="InterPro" id="IPR001245">
    <property type="entry name" value="Ser-Thr/Tyr_kinase_cat_dom"/>
</dbReference>
<dbReference type="InterPro" id="IPR011009">
    <property type="entry name" value="Kinase-like_dom_sf"/>
</dbReference>
<dbReference type="GO" id="GO:0005524">
    <property type="term" value="F:ATP binding"/>
    <property type="evidence" value="ECO:0007669"/>
    <property type="project" value="InterPro"/>
</dbReference>
<dbReference type="GO" id="GO:0043235">
    <property type="term" value="C:receptor complex"/>
    <property type="evidence" value="ECO:0007669"/>
    <property type="project" value="TreeGrafter"/>
</dbReference>
<keyword evidence="3" id="KW-1185">Reference proteome</keyword>
<proteinExistence type="predicted"/>
<dbReference type="PRINTS" id="PR00109">
    <property type="entry name" value="TYRKINASE"/>
</dbReference>
<dbReference type="InterPro" id="IPR020635">
    <property type="entry name" value="Tyr_kinase_cat_dom"/>
</dbReference>
<dbReference type="PROSITE" id="PS50011">
    <property type="entry name" value="PROTEIN_KINASE_DOM"/>
    <property type="match status" value="1"/>
</dbReference>
<evidence type="ECO:0000313" key="2">
    <source>
        <dbReference type="EMBL" id="PFX22850.1"/>
    </source>
</evidence>
<dbReference type="SUPFAM" id="SSF56112">
    <property type="entry name" value="Protein kinase-like (PK-like)"/>
    <property type="match status" value="1"/>
</dbReference>
<feature type="domain" description="Protein kinase" evidence="1">
    <location>
        <begin position="1"/>
        <end position="319"/>
    </location>
</feature>
<sequence>MSPQSNYEPRKWWKEVKSLGGMQSATRTDPTSVLKHIDTGPDSSRTAPANVINNAFLGPMNSFTPLDSGVSFAVQYTDRPTVTEFGVLKKVIALNPTKASGPNGVPAWLLKENADLLAPVVTDILNSSYLEARLPQSWKLANVVPIPEQTPVYDVNKHRRPISLAPVLSKLAEDFVVDRYVKPAVLAKVDPRQFGTVPGSSTTEALISMTHAWYSATDEGRGLLPVRWMAPEALFSGKFSLESDVYSFGVLLWEIFTLALQQPYYGYSVEEVIKFIEEGVHLGQTDYCPNHVFEIMKSCWNQEASQRPKFTQIMAQLKMEMTSDGYDSLHQEPMYQRITNQIIELNEVTNPTHQATLKISQQAPGTPPPAIHQHGPTYENIARKLSFHSDEEESINQSSSINHFI</sequence>
<accession>A0A2B4S233</accession>
<dbReference type="Gene3D" id="1.10.510.10">
    <property type="entry name" value="Transferase(Phosphotransferase) domain 1"/>
    <property type="match status" value="1"/>
</dbReference>
<gene>
    <name evidence="2" type="primary">IGF1R</name>
    <name evidence="2" type="ORF">AWC38_SpisGene12639</name>
</gene>
<organism evidence="2 3">
    <name type="scientific">Stylophora pistillata</name>
    <name type="common">Smooth cauliflower coral</name>
    <dbReference type="NCBI Taxonomy" id="50429"/>
    <lineage>
        <taxon>Eukaryota</taxon>
        <taxon>Metazoa</taxon>
        <taxon>Cnidaria</taxon>
        <taxon>Anthozoa</taxon>
        <taxon>Hexacorallia</taxon>
        <taxon>Scleractinia</taxon>
        <taxon>Astrocoeniina</taxon>
        <taxon>Pocilloporidae</taxon>
        <taxon>Stylophora</taxon>
    </lineage>
</organism>
<reference evidence="3" key="1">
    <citation type="journal article" date="2017" name="bioRxiv">
        <title>Comparative analysis of the genomes of Stylophora pistillata and Acropora digitifera provides evidence for extensive differences between species of corals.</title>
        <authorList>
            <person name="Voolstra C.R."/>
            <person name="Li Y."/>
            <person name="Liew Y.J."/>
            <person name="Baumgarten S."/>
            <person name="Zoccola D."/>
            <person name="Flot J.-F."/>
            <person name="Tambutte S."/>
            <person name="Allemand D."/>
            <person name="Aranda M."/>
        </authorList>
    </citation>
    <scope>NUCLEOTIDE SEQUENCE [LARGE SCALE GENOMIC DNA]</scope>
</reference>
<dbReference type="GO" id="GO:0004714">
    <property type="term" value="F:transmembrane receptor protein tyrosine kinase activity"/>
    <property type="evidence" value="ECO:0007669"/>
    <property type="project" value="TreeGrafter"/>
</dbReference>
<dbReference type="InterPro" id="IPR050122">
    <property type="entry name" value="RTK"/>
</dbReference>